<dbReference type="EMBL" id="SLVX01000028">
    <property type="protein sequence ID" value="TCN35420.1"/>
    <property type="molecule type" value="Genomic_DNA"/>
</dbReference>
<dbReference type="InterPro" id="IPR005064">
    <property type="entry name" value="BUG"/>
</dbReference>
<sequence>MVSSQSMGLSPAKTTIRRRAVLVAGIALSLGLFAVTGPALAQDYPDRPIQVIVPFPPGGGADTVARAVSDLMGRELGQPLIVENRGGANGAIGTQMAAAAEADGYTLYVGNLGTMAITPNLDPNVHYDPVKDFVAITQINASSTVLVVNPKLGIKTFQELIAYAKANPGKLNYASSSPATILPMEMLKQMAGIDMVHIPYKGSGPAMTDILAGHVDIMFGGALATVPHVKSGALVGLAVAGSSRSKVLPDLPTVAESGYPDFAADSWNGIFAPANTSPEIVAKLNKAAVVALENPEVAARMENEGAIVIANSAEDFATYVAAEHAKWKAVIAALPSGIKLD</sequence>
<protein>
    <submittedName>
        <fullName evidence="2">Tripartite-type tricarboxylate transporter receptor subunit TctC</fullName>
    </submittedName>
</protein>
<accession>A0A4V2RG77</accession>
<dbReference type="Gene3D" id="3.40.190.10">
    <property type="entry name" value="Periplasmic binding protein-like II"/>
    <property type="match status" value="1"/>
</dbReference>
<evidence type="ECO:0000313" key="3">
    <source>
        <dbReference type="Proteomes" id="UP000295351"/>
    </source>
</evidence>
<dbReference type="Pfam" id="PF03401">
    <property type="entry name" value="TctC"/>
    <property type="match status" value="1"/>
</dbReference>
<proteinExistence type="inferred from homology"/>
<evidence type="ECO:0000256" key="1">
    <source>
        <dbReference type="ARBA" id="ARBA00006987"/>
    </source>
</evidence>
<organism evidence="2 3">
    <name type="scientific">Shinella granuli</name>
    <dbReference type="NCBI Taxonomy" id="323621"/>
    <lineage>
        <taxon>Bacteria</taxon>
        <taxon>Pseudomonadati</taxon>
        <taxon>Pseudomonadota</taxon>
        <taxon>Alphaproteobacteria</taxon>
        <taxon>Hyphomicrobiales</taxon>
        <taxon>Rhizobiaceae</taxon>
        <taxon>Shinella</taxon>
    </lineage>
</organism>
<dbReference type="CDD" id="cd13578">
    <property type="entry name" value="PBP2_Bug27"/>
    <property type="match status" value="1"/>
</dbReference>
<dbReference type="InterPro" id="IPR042100">
    <property type="entry name" value="Bug_dom1"/>
</dbReference>
<dbReference type="Gene3D" id="3.40.190.150">
    <property type="entry name" value="Bordetella uptake gene, domain 1"/>
    <property type="match status" value="1"/>
</dbReference>
<keyword evidence="3" id="KW-1185">Reference proteome</keyword>
<comment type="similarity">
    <text evidence="1">Belongs to the UPF0065 (bug) family.</text>
</comment>
<keyword evidence="2" id="KW-0675">Receptor</keyword>
<dbReference type="SUPFAM" id="SSF53850">
    <property type="entry name" value="Periplasmic binding protein-like II"/>
    <property type="match status" value="1"/>
</dbReference>
<gene>
    <name evidence="2" type="ORF">EV665_12830</name>
</gene>
<dbReference type="AlphaFoldDB" id="A0A4V2RG77"/>
<comment type="caution">
    <text evidence="2">The sequence shown here is derived from an EMBL/GenBank/DDBJ whole genome shotgun (WGS) entry which is preliminary data.</text>
</comment>
<dbReference type="PANTHER" id="PTHR42928">
    <property type="entry name" value="TRICARBOXYLATE-BINDING PROTEIN"/>
    <property type="match status" value="1"/>
</dbReference>
<dbReference type="PIRSF" id="PIRSF017082">
    <property type="entry name" value="YflP"/>
    <property type="match status" value="1"/>
</dbReference>
<dbReference type="PANTHER" id="PTHR42928:SF5">
    <property type="entry name" value="BLR1237 PROTEIN"/>
    <property type="match status" value="1"/>
</dbReference>
<dbReference type="RefSeq" id="WP_133036580.1">
    <property type="nucleotide sequence ID" value="NZ_BAABEI010000001.1"/>
</dbReference>
<name>A0A4V2RG77_SHIGR</name>
<dbReference type="Proteomes" id="UP000295351">
    <property type="component" value="Unassembled WGS sequence"/>
</dbReference>
<evidence type="ECO:0000313" key="2">
    <source>
        <dbReference type="EMBL" id="TCN35420.1"/>
    </source>
</evidence>
<reference evidence="2 3" key="1">
    <citation type="submission" date="2019-03" db="EMBL/GenBank/DDBJ databases">
        <title>Genomic Encyclopedia of Type Strains, Phase IV (KMG-IV): sequencing the most valuable type-strain genomes for metagenomic binning, comparative biology and taxonomic classification.</title>
        <authorList>
            <person name="Goeker M."/>
        </authorList>
    </citation>
    <scope>NUCLEOTIDE SEQUENCE [LARGE SCALE GENOMIC DNA]</scope>
    <source>
        <strain evidence="2 3">DSM 18401</strain>
    </source>
</reference>